<feature type="region of interest" description="Disordered" evidence="10">
    <location>
        <begin position="377"/>
        <end position="396"/>
    </location>
</feature>
<dbReference type="InterPro" id="IPR056436">
    <property type="entry name" value="Znf-C2H2_ZIC1-5/GLI1-3-like"/>
</dbReference>
<reference evidence="12 13" key="1">
    <citation type="journal article" date="2011" name="Proc. Natl. Acad. Sci. U.S.A.">
        <title>Genetic diversity and population structure of the endangered marsupial Sarcophilus harrisii (Tasmanian devil).</title>
        <authorList>
            <person name="Miller W."/>
            <person name="Hayes V.M."/>
            <person name="Ratan A."/>
            <person name="Petersen D.C."/>
            <person name="Wittekindt N.E."/>
            <person name="Miller J."/>
            <person name="Walenz B."/>
            <person name="Knight J."/>
            <person name="Qi J."/>
            <person name="Zhao F."/>
            <person name="Wang Q."/>
            <person name="Bedoya-Reina O.C."/>
            <person name="Katiyar N."/>
            <person name="Tomsho L.P."/>
            <person name="Kasson L.M."/>
            <person name="Hardie R.A."/>
            <person name="Woodbridge P."/>
            <person name="Tindall E.A."/>
            <person name="Bertelsen M.F."/>
            <person name="Dixon D."/>
            <person name="Pyecroft S."/>
            <person name="Helgen K.M."/>
            <person name="Lesk A.M."/>
            <person name="Pringle T.H."/>
            <person name="Patterson N."/>
            <person name="Zhang Y."/>
            <person name="Kreiss A."/>
            <person name="Woods G.M."/>
            <person name="Jones M.E."/>
            <person name="Schuster S.C."/>
        </authorList>
    </citation>
    <scope>NUCLEOTIDE SEQUENCE [LARGE SCALE GENOMIC DNA]</scope>
</reference>
<dbReference type="AlphaFoldDB" id="A0A7N4PEI7"/>
<feature type="region of interest" description="Disordered" evidence="10">
    <location>
        <begin position="241"/>
        <end position="319"/>
    </location>
</feature>
<protein>
    <recommendedName>
        <fullName evidence="11">C2H2-type domain-containing protein</fullName>
    </recommendedName>
</protein>
<dbReference type="SMART" id="SM00355">
    <property type="entry name" value="ZnF_C2H2"/>
    <property type="match status" value="4"/>
</dbReference>
<keyword evidence="3" id="KW-0479">Metal-binding</keyword>
<keyword evidence="4" id="KW-0677">Repeat</keyword>
<accession>A0A7N4PEI7</accession>
<feature type="compositionally biased region" description="Polar residues" evidence="10">
    <location>
        <begin position="1"/>
        <end position="19"/>
    </location>
</feature>
<feature type="domain" description="C2H2-type" evidence="11">
    <location>
        <begin position="198"/>
        <end position="227"/>
    </location>
</feature>
<feature type="compositionally biased region" description="Low complexity" evidence="10">
    <location>
        <begin position="263"/>
        <end position="304"/>
    </location>
</feature>
<dbReference type="GO" id="GO:0000981">
    <property type="term" value="F:DNA-binding transcription factor activity, RNA polymerase II-specific"/>
    <property type="evidence" value="ECO:0007669"/>
    <property type="project" value="TreeGrafter"/>
</dbReference>
<dbReference type="InterPro" id="IPR013087">
    <property type="entry name" value="Znf_C2H2_type"/>
</dbReference>
<keyword evidence="7" id="KW-0238">DNA-binding</keyword>
<keyword evidence="6" id="KW-0862">Zinc</keyword>
<evidence type="ECO:0000256" key="1">
    <source>
        <dbReference type="ARBA" id="ARBA00004123"/>
    </source>
</evidence>
<reference evidence="12" key="2">
    <citation type="submission" date="2025-08" db="UniProtKB">
        <authorList>
            <consortium name="Ensembl"/>
        </authorList>
    </citation>
    <scope>IDENTIFICATION</scope>
</reference>
<dbReference type="Pfam" id="PF23561">
    <property type="entry name" value="zf-C2H2_15"/>
    <property type="match status" value="1"/>
</dbReference>
<dbReference type="PROSITE" id="PS00028">
    <property type="entry name" value="ZINC_FINGER_C2H2_1"/>
    <property type="match status" value="3"/>
</dbReference>
<proteinExistence type="inferred from homology"/>
<keyword evidence="8" id="KW-0539">Nucleus</keyword>
<dbReference type="InterPro" id="IPR043359">
    <property type="entry name" value="GLI-like"/>
</dbReference>
<feature type="domain" description="C2H2-type" evidence="11">
    <location>
        <begin position="168"/>
        <end position="197"/>
    </location>
</feature>
<keyword evidence="5 9" id="KW-0863">Zinc-finger</keyword>
<dbReference type="GeneTree" id="ENSGT00940000165216"/>
<organism evidence="12 13">
    <name type="scientific">Sarcophilus harrisii</name>
    <name type="common">Tasmanian devil</name>
    <name type="synonym">Sarcophilus laniarius</name>
    <dbReference type="NCBI Taxonomy" id="9305"/>
    <lineage>
        <taxon>Eukaryota</taxon>
        <taxon>Metazoa</taxon>
        <taxon>Chordata</taxon>
        <taxon>Craniata</taxon>
        <taxon>Vertebrata</taxon>
        <taxon>Euteleostomi</taxon>
        <taxon>Mammalia</taxon>
        <taxon>Metatheria</taxon>
        <taxon>Dasyuromorphia</taxon>
        <taxon>Dasyuridae</taxon>
        <taxon>Sarcophilus</taxon>
    </lineage>
</organism>
<sequence>MSSISGESSSANQPNSEPGTSGGPSLAPPGKMKPRGRDPSRSRRGRWLARSNSLATWQPVRRSSSRLRAQRAAQQQQQQSEPRDQSYTFRVICMWAPGPEDRTGKMPCSHIYGSLTNLGKHVIIDHIGLDKKPHYICNWLGCSREDEPFKARYKLINHIRVHTAEKPFKCTFQGCTKRFARSENLKIHRRYHTGEKPFKCPFEGCEKAFANSSDRKKHTFVHTKDKPYTCKFPGCNKAYSHPSSLRKHRKLHQNGPKVHRTVTTGAGPSTSSGAGSSTSSGAGPSTSSGAGPSTSSPRASTSGTQVKERRNTTTPKKAVAPLISPTRVLRVVLQRLPKSYIAATCRASVPPRRMPAVSLPTIRLVRLPASVIEKYCHPPAHPSAHPSSSQAAVQEQ</sequence>
<evidence type="ECO:0000256" key="10">
    <source>
        <dbReference type="SAM" id="MobiDB-lite"/>
    </source>
</evidence>
<comment type="subcellular location">
    <subcellularLocation>
        <location evidence="1">Nucleus</location>
    </subcellularLocation>
</comment>
<evidence type="ECO:0000256" key="5">
    <source>
        <dbReference type="ARBA" id="ARBA00022771"/>
    </source>
</evidence>
<comment type="similarity">
    <text evidence="2">Belongs to the GLI C2H2-type zinc-finger protein family.</text>
</comment>
<dbReference type="InParanoid" id="A0A7N4PEI7"/>
<feature type="region of interest" description="Disordered" evidence="10">
    <location>
        <begin position="1"/>
        <end position="84"/>
    </location>
</feature>
<evidence type="ECO:0000256" key="7">
    <source>
        <dbReference type="ARBA" id="ARBA00023125"/>
    </source>
</evidence>
<dbReference type="Gene3D" id="3.30.160.60">
    <property type="entry name" value="Classic Zinc Finger"/>
    <property type="match status" value="4"/>
</dbReference>
<keyword evidence="13" id="KW-1185">Reference proteome</keyword>
<dbReference type="InterPro" id="IPR036236">
    <property type="entry name" value="Znf_C2H2_sf"/>
</dbReference>
<dbReference type="FunFam" id="3.30.160.60:FF:000104">
    <property type="entry name" value="Transcriptional repressor protein YY1"/>
    <property type="match status" value="1"/>
</dbReference>
<feature type="compositionally biased region" description="Low complexity" evidence="10">
    <location>
        <begin position="382"/>
        <end position="396"/>
    </location>
</feature>
<dbReference type="PANTHER" id="PTHR45718">
    <property type="entry name" value="TRANSCRIPTIONAL ACTIVATOR CUBITUS INTERRUPTUS"/>
    <property type="match status" value="1"/>
</dbReference>
<evidence type="ECO:0000256" key="8">
    <source>
        <dbReference type="ARBA" id="ARBA00023242"/>
    </source>
</evidence>
<reference evidence="12" key="3">
    <citation type="submission" date="2025-09" db="UniProtKB">
        <authorList>
            <consortium name="Ensembl"/>
        </authorList>
    </citation>
    <scope>IDENTIFICATION</scope>
</reference>
<feature type="domain" description="C2H2-type" evidence="11">
    <location>
        <begin position="140"/>
        <end position="167"/>
    </location>
</feature>
<dbReference type="PROSITE" id="PS50157">
    <property type="entry name" value="ZINC_FINGER_C2H2_2"/>
    <property type="match status" value="4"/>
</dbReference>
<evidence type="ECO:0000256" key="2">
    <source>
        <dbReference type="ARBA" id="ARBA00010831"/>
    </source>
</evidence>
<evidence type="ECO:0000256" key="4">
    <source>
        <dbReference type="ARBA" id="ARBA00022737"/>
    </source>
</evidence>
<dbReference type="FunFam" id="3.30.160.60:FF:000031">
    <property type="entry name" value="GLI family zinc finger 3"/>
    <property type="match status" value="1"/>
</dbReference>
<dbReference type="GO" id="GO:0000978">
    <property type="term" value="F:RNA polymerase II cis-regulatory region sequence-specific DNA binding"/>
    <property type="evidence" value="ECO:0007669"/>
    <property type="project" value="TreeGrafter"/>
</dbReference>
<feature type="domain" description="C2H2-type" evidence="11">
    <location>
        <begin position="228"/>
        <end position="257"/>
    </location>
</feature>
<dbReference type="GO" id="GO:0008270">
    <property type="term" value="F:zinc ion binding"/>
    <property type="evidence" value="ECO:0007669"/>
    <property type="project" value="UniProtKB-KW"/>
</dbReference>
<dbReference type="PANTHER" id="PTHR45718:SF4">
    <property type="entry name" value="TRANSCRIPTIONAL ACTIVATOR CUBITUS INTERRUPTUS"/>
    <property type="match status" value="1"/>
</dbReference>
<evidence type="ECO:0000313" key="12">
    <source>
        <dbReference type="Ensembl" id="ENSSHAP00000037296.1"/>
    </source>
</evidence>
<evidence type="ECO:0000259" key="11">
    <source>
        <dbReference type="PROSITE" id="PS50157"/>
    </source>
</evidence>
<dbReference type="SUPFAM" id="SSF57667">
    <property type="entry name" value="beta-beta-alpha zinc fingers"/>
    <property type="match status" value="2"/>
</dbReference>
<evidence type="ECO:0000256" key="3">
    <source>
        <dbReference type="ARBA" id="ARBA00022723"/>
    </source>
</evidence>
<evidence type="ECO:0000313" key="13">
    <source>
        <dbReference type="Proteomes" id="UP000007648"/>
    </source>
</evidence>
<evidence type="ECO:0000256" key="6">
    <source>
        <dbReference type="ARBA" id="ARBA00022833"/>
    </source>
</evidence>
<dbReference type="Ensembl" id="ENSSHAT00000030817.1">
    <property type="protein sequence ID" value="ENSSHAP00000037296.1"/>
    <property type="gene ID" value="ENSSHAG00000023403.1"/>
</dbReference>
<dbReference type="FunFam" id="3.30.160.60:FF:000125">
    <property type="entry name" value="Putative zinc finger protein 143"/>
    <property type="match status" value="1"/>
</dbReference>
<dbReference type="Proteomes" id="UP000007648">
    <property type="component" value="Unassembled WGS sequence"/>
</dbReference>
<dbReference type="Pfam" id="PF00096">
    <property type="entry name" value="zf-C2H2"/>
    <property type="match status" value="3"/>
</dbReference>
<name>A0A7N4PEI7_SARHA</name>
<evidence type="ECO:0000256" key="9">
    <source>
        <dbReference type="PROSITE-ProRule" id="PRU00042"/>
    </source>
</evidence>
<dbReference type="GO" id="GO:0005634">
    <property type="term" value="C:nucleus"/>
    <property type="evidence" value="ECO:0007669"/>
    <property type="project" value="UniProtKB-SubCell"/>
</dbReference>
<feature type="compositionally biased region" description="Basic residues" evidence="10">
    <location>
        <begin position="244"/>
        <end position="260"/>
    </location>
</feature>
<feature type="compositionally biased region" description="Low complexity" evidence="10">
    <location>
        <begin position="70"/>
        <end position="80"/>
    </location>
</feature>